<evidence type="ECO:0000313" key="3">
    <source>
        <dbReference type="EMBL" id="MED6129784.1"/>
    </source>
</evidence>
<dbReference type="SMART" id="SM00369">
    <property type="entry name" value="LRR_TYP"/>
    <property type="match status" value="4"/>
</dbReference>
<proteinExistence type="predicted"/>
<dbReference type="InterPro" id="IPR001611">
    <property type="entry name" value="Leu-rich_rpt"/>
</dbReference>
<dbReference type="PANTHER" id="PTHR48065:SF11">
    <property type="entry name" value="OS11G0213300 PROTEIN"/>
    <property type="match status" value="1"/>
</dbReference>
<protein>
    <submittedName>
        <fullName evidence="3">Uncharacterized protein</fullName>
    </submittedName>
</protein>
<comment type="caution">
    <text evidence="3">The sequence shown here is derived from an EMBL/GenBank/DDBJ whole genome shotgun (WGS) entry which is preliminary data.</text>
</comment>
<dbReference type="Proteomes" id="UP001341840">
    <property type="component" value="Unassembled WGS sequence"/>
</dbReference>
<dbReference type="Pfam" id="PF00560">
    <property type="entry name" value="LRR_1"/>
    <property type="match status" value="7"/>
</dbReference>
<gene>
    <name evidence="3" type="ORF">PIB30_111463</name>
</gene>
<dbReference type="SUPFAM" id="SSF52058">
    <property type="entry name" value="L domain-like"/>
    <property type="match status" value="1"/>
</dbReference>
<evidence type="ECO:0000256" key="2">
    <source>
        <dbReference type="ARBA" id="ARBA00022737"/>
    </source>
</evidence>
<keyword evidence="2" id="KW-0677">Repeat</keyword>
<sequence length="333" mass="37019">LTELDLSHNQLSGLIPDCWSQFMSLDYLDLSYNNFSGKIPTSLGSLGVQALRLRSNSLSEGIPSSMKNCTYLEILDMGENELSGHIPSWIGSTLKDLQMLSLQRNRFSGSLPSQICYLTSIQLLDLSSNNLSGQIPKCIKNFTLMAQETPQGVETYSHLHTITIGSETAKHYFDAFVFTMWKGSEQLFVNGEFFLLKGIDLSSNQFSGEIPAEIEDLHELIWLNLSRNNLTGEIPSKIGRLTSLEFLDLSRNQLSGEIPSSLTQIDRLAMLDVSHNRLSGTIPTGTQLQSFDASSYEDNLDLCGKPLEKLCIEAGEPQQGARVKFDEDEESSF</sequence>
<evidence type="ECO:0000313" key="4">
    <source>
        <dbReference type="Proteomes" id="UP001341840"/>
    </source>
</evidence>
<feature type="non-terminal residue" evidence="3">
    <location>
        <position position="1"/>
    </location>
</feature>
<dbReference type="Pfam" id="PF13855">
    <property type="entry name" value="LRR_8"/>
    <property type="match status" value="1"/>
</dbReference>
<dbReference type="Gene3D" id="3.80.10.10">
    <property type="entry name" value="Ribonuclease Inhibitor"/>
    <property type="match status" value="1"/>
</dbReference>
<name>A0ABU6S0Y0_9FABA</name>
<dbReference type="InterPro" id="IPR032675">
    <property type="entry name" value="LRR_dom_sf"/>
</dbReference>
<dbReference type="PANTHER" id="PTHR48065">
    <property type="entry name" value="OS10G0469600 PROTEIN"/>
    <property type="match status" value="1"/>
</dbReference>
<dbReference type="InterPro" id="IPR003591">
    <property type="entry name" value="Leu-rich_rpt_typical-subtyp"/>
</dbReference>
<evidence type="ECO:0000256" key="1">
    <source>
        <dbReference type="ARBA" id="ARBA00022614"/>
    </source>
</evidence>
<keyword evidence="4" id="KW-1185">Reference proteome</keyword>
<accession>A0ABU6S0Y0</accession>
<keyword evidence="1" id="KW-0433">Leucine-rich repeat</keyword>
<reference evidence="3 4" key="1">
    <citation type="journal article" date="2023" name="Plants (Basel)">
        <title>Bridging the Gap: Combining Genomics and Transcriptomics Approaches to Understand Stylosanthes scabra, an Orphan Legume from the Brazilian Caatinga.</title>
        <authorList>
            <person name="Ferreira-Neto J.R.C."/>
            <person name="da Silva M.D."/>
            <person name="Binneck E."/>
            <person name="de Melo N.F."/>
            <person name="da Silva R.H."/>
            <person name="de Melo A.L.T.M."/>
            <person name="Pandolfi V."/>
            <person name="Bustamante F.O."/>
            <person name="Brasileiro-Vidal A.C."/>
            <person name="Benko-Iseppon A.M."/>
        </authorList>
    </citation>
    <scope>NUCLEOTIDE SEQUENCE [LARGE SCALE GENOMIC DNA]</scope>
    <source>
        <tissue evidence="3">Leaves</tissue>
    </source>
</reference>
<feature type="non-terminal residue" evidence="3">
    <location>
        <position position="333"/>
    </location>
</feature>
<organism evidence="3 4">
    <name type="scientific">Stylosanthes scabra</name>
    <dbReference type="NCBI Taxonomy" id="79078"/>
    <lineage>
        <taxon>Eukaryota</taxon>
        <taxon>Viridiplantae</taxon>
        <taxon>Streptophyta</taxon>
        <taxon>Embryophyta</taxon>
        <taxon>Tracheophyta</taxon>
        <taxon>Spermatophyta</taxon>
        <taxon>Magnoliopsida</taxon>
        <taxon>eudicotyledons</taxon>
        <taxon>Gunneridae</taxon>
        <taxon>Pentapetalae</taxon>
        <taxon>rosids</taxon>
        <taxon>fabids</taxon>
        <taxon>Fabales</taxon>
        <taxon>Fabaceae</taxon>
        <taxon>Papilionoideae</taxon>
        <taxon>50 kb inversion clade</taxon>
        <taxon>dalbergioids sensu lato</taxon>
        <taxon>Dalbergieae</taxon>
        <taxon>Pterocarpus clade</taxon>
        <taxon>Stylosanthes</taxon>
    </lineage>
</organism>
<dbReference type="PRINTS" id="PR00019">
    <property type="entry name" value="LEURICHRPT"/>
</dbReference>
<dbReference type="EMBL" id="JASCZI010037308">
    <property type="protein sequence ID" value="MED6129784.1"/>
    <property type="molecule type" value="Genomic_DNA"/>
</dbReference>